<keyword evidence="2" id="KW-1185">Reference proteome</keyword>
<evidence type="ECO:0008006" key="3">
    <source>
        <dbReference type="Google" id="ProtNLM"/>
    </source>
</evidence>
<name>A0A4U5J7U0_9EURY</name>
<proteinExistence type="predicted"/>
<evidence type="ECO:0000313" key="1">
    <source>
        <dbReference type="EMBL" id="TKR25140.1"/>
    </source>
</evidence>
<dbReference type="AlphaFoldDB" id="A0A4U5J7U0"/>
<dbReference type="RefSeq" id="WP_137277154.1">
    <property type="nucleotide sequence ID" value="NZ_QKNX01000005.1"/>
</dbReference>
<dbReference type="Proteomes" id="UP000308037">
    <property type="component" value="Unassembled WGS sequence"/>
</dbReference>
<comment type="caution">
    <text evidence="1">The sequence shown here is derived from an EMBL/GenBank/DDBJ whole genome shotgun (WGS) entry which is preliminary data.</text>
</comment>
<dbReference type="EMBL" id="QKNX01000005">
    <property type="protein sequence ID" value="TKR25140.1"/>
    <property type="molecule type" value="Genomic_DNA"/>
</dbReference>
<protein>
    <recommendedName>
        <fullName evidence="3">Polyprenyl synthetase</fullName>
    </recommendedName>
</protein>
<accession>A0A4U5J7U0</accession>
<dbReference type="OrthoDB" id="350671at2157"/>
<reference evidence="1 2" key="1">
    <citation type="submission" date="2019-04" db="EMBL/GenBank/DDBJ databases">
        <title>Natronomonas sp. F20-122 a newhaloarchaeon isolated from a saline saltern of Isla Bacuta, Huelva, Spain.</title>
        <authorList>
            <person name="Duran-Viseras A."/>
            <person name="Sanchez-Porro C."/>
            <person name="Ventosa A."/>
        </authorList>
    </citation>
    <scope>NUCLEOTIDE SEQUENCE [LARGE SCALE GENOMIC DNA]</scope>
    <source>
        <strain evidence="1 2">F20-122</strain>
    </source>
</reference>
<sequence length="301" mass="34221">MGDPVGSDEIGQHYADLAEDVSARERQLREELPIESTAEIHTHLRGVVNDWESGRKSVRTVPVCKVYTQELGKPLEESLTQLLTGLDASINVLDDIIDTQELTPQVRIGLTVNALFSAVLLAENCPPGTHDEVGNQLREYFTALFQIPLVEQRLFASMEDAGAEYQRQQAAEQIYAYRSRDIDAFADTAAVVTDLDTETKPRVRHDLRTYRARRLLFKDIRDVERDLRDDNMTPVVQLLRHHETTDETVAAVMDLYRRFSYSEAGNERYIDRLYELEGKPDDLESLLTEAEERVDAVGAVR</sequence>
<organism evidence="1 2">
    <name type="scientific">Natronomonas salsuginis</name>
    <dbReference type="NCBI Taxonomy" id="2217661"/>
    <lineage>
        <taxon>Archaea</taxon>
        <taxon>Methanobacteriati</taxon>
        <taxon>Methanobacteriota</taxon>
        <taxon>Stenosarchaea group</taxon>
        <taxon>Halobacteria</taxon>
        <taxon>Halobacteriales</taxon>
        <taxon>Natronomonadaceae</taxon>
        <taxon>Natronomonas</taxon>
    </lineage>
</organism>
<evidence type="ECO:0000313" key="2">
    <source>
        <dbReference type="Proteomes" id="UP000308037"/>
    </source>
</evidence>
<gene>
    <name evidence="1" type="ORF">DM868_12390</name>
</gene>